<dbReference type="GO" id="GO:0003917">
    <property type="term" value="F:DNA topoisomerase type I (single strand cut, ATP-independent) activity"/>
    <property type="evidence" value="ECO:0007669"/>
    <property type="project" value="UniProtKB-UniRule"/>
</dbReference>
<dbReference type="Gene3D" id="2.70.20.10">
    <property type="entry name" value="Topoisomerase I, domain 3"/>
    <property type="match status" value="1"/>
</dbReference>
<dbReference type="GO" id="GO:0003677">
    <property type="term" value="F:DNA binding"/>
    <property type="evidence" value="ECO:0007669"/>
    <property type="project" value="UniProtKB-KW"/>
</dbReference>
<comment type="similarity">
    <text evidence="2 10">Belongs to the type IA topoisomerase family.</text>
</comment>
<feature type="domain" description="Topo IA-type catalytic" evidence="13">
    <location>
        <begin position="146"/>
        <end position="585"/>
    </location>
</feature>
<dbReference type="InterPro" id="IPR034149">
    <property type="entry name" value="TOPRIM_TopoI"/>
</dbReference>
<dbReference type="SMART" id="SM00437">
    <property type="entry name" value="TOP1Ac"/>
    <property type="match status" value="1"/>
</dbReference>
<feature type="site" description="Interaction with DNA" evidence="10">
    <location>
        <position position="51"/>
    </location>
</feature>
<feature type="site" description="Interaction with DNA" evidence="10">
    <location>
        <position position="517"/>
    </location>
</feature>
<feature type="region of interest" description="Interaction with DNA" evidence="10">
    <location>
        <begin position="181"/>
        <end position="186"/>
    </location>
</feature>
<dbReference type="InterPro" id="IPR005733">
    <property type="entry name" value="TopoI_bac-type"/>
</dbReference>
<dbReference type="SMART" id="SM00436">
    <property type="entry name" value="TOP1Bc"/>
    <property type="match status" value="1"/>
</dbReference>
<keyword evidence="6" id="KW-0460">Magnesium</keyword>
<feature type="region of interest" description="Disordered" evidence="11">
    <location>
        <begin position="743"/>
        <end position="767"/>
    </location>
</feature>
<evidence type="ECO:0000256" key="10">
    <source>
        <dbReference type="HAMAP-Rule" id="MF_00952"/>
    </source>
</evidence>
<comment type="caution">
    <text evidence="10">Lacks conserved residue(s) required for the propagation of feature annotation.</text>
</comment>
<dbReference type="Gene3D" id="3.30.65.10">
    <property type="entry name" value="Bacterial Topoisomerase I, domain 1"/>
    <property type="match status" value="1"/>
</dbReference>
<accession>A0A1G7FQV5</accession>
<dbReference type="GO" id="GO:0005694">
    <property type="term" value="C:chromosome"/>
    <property type="evidence" value="ECO:0007669"/>
    <property type="project" value="InterPro"/>
</dbReference>
<dbReference type="PANTHER" id="PTHR42785">
    <property type="entry name" value="DNA TOPOISOMERASE, TYPE IA, CORE"/>
    <property type="match status" value="1"/>
</dbReference>
<evidence type="ECO:0000256" key="6">
    <source>
        <dbReference type="ARBA" id="ARBA00022842"/>
    </source>
</evidence>
<name>A0A1G7FQV5_9DEIN</name>
<dbReference type="PRINTS" id="PR00417">
    <property type="entry name" value="PRTPISMRASEI"/>
</dbReference>
<keyword evidence="9 10" id="KW-0413">Isomerase</keyword>
<organism evidence="14 15">
    <name type="scientific">Thermus arciformis</name>
    <dbReference type="NCBI Taxonomy" id="482827"/>
    <lineage>
        <taxon>Bacteria</taxon>
        <taxon>Thermotogati</taxon>
        <taxon>Deinococcota</taxon>
        <taxon>Deinococci</taxon>
        <taxon>Thermales</taxon>
        <taxon>Thermaceae</taxon>
        <taxon>Thermus</taxon>
    </lineage>
</organism>
<dbReference type="PROSITE" id="PS50880">
    <property type="entry name" value="TOPRIM"/>
    <property type="match status" value="1"/>
</dbReference>
<dbReference type="InterPro" id="IPR013825">
    <property type="entry name" value="Topo_IA_cen_sub2"/>
</dbReference>
<dbReference type="SUPFAM" id="SSF57783">
    <property type="entry name" value="Zinc beta-ribbon"/>
    <property type="match status" value="2"/>
</dbReference>
<comment type="subunit">
    <text evidence="10">Monomer.</text>
</comment>
<dbReference type="PANTHER" id="PTHR42785:SF1">
    <property type="entry name" value="DNA TOPOISOMERASE"/>
    <property type="match status" value="1"/>
</dbReference>
<dbReference type="InterPro" id="IPR013826">
    <property type="entry name" value="Topo_IA_cen_sub3"/>
</dbReference>
<dbReference type="PROSITE" id="PS00396">
    <property type="entry name" value="TOPO_IA_1"/>
    <property type="match status" value="1"/>
</dbReference>
<keyword evidence="7 10" id="KW-0799">Topoisomerase</keyword>
<dbReference type="STRING" id="482827.SAMN04488243_11033"/>
<dbReference type="Proteomes" id="UP000199446">
    <property type="component" value="Unassembled WGS sequence"/>
</dbReference>
<dbReference type="OrthoDB" id="9804262at2"/>
<protein>
    <recommendedName>
        <fullName evidence="10">DNA topoisomerase 1</fullName>
        <ecNumber evidence="10">5.6.2.1</ecNumber>
    </recommendedName>
    <alternativeName>
        <fullName evidence="10">DNA topoisomerase I</fullName>
    </alternativeName>
</protein>
<comment type="catalytic activity">
    <reaction evidence="1 10">
        <text>ATP-independent breakage of single-stranded DNA, followed by passage and rejoining.</text>
        <dbReference type="EC" id="5.6.2.1"/>
    </reaction>
</comment>
<keyword evidence="3" id="KW-0479">Metal-binding</keyword>
<keyword evidence="8 10" id="KW-0238">DNA-binding</keyword>
<dbReference type="Gene3D" id="1.10.460.10">
    <property type="entry name" value="Topoisomerase I, domain 2"/>
    <property type="match status" value="1"/>
</dbReference>
<gene>
    <name evidence="10" type="primary">topA</name>
    <name evidence="14" type="ORF">SAMN04488243_11033</name>
</gene>
<dbReference type="InterPro" id="IPR023405">
    <property type="entry name" value="Topo_IA_core_domain"/>
</dbReference>
<feature type="domain" description="Toprim" evidence="12">
    <location>
        <begin position="21"/>
        <end position="130"/>
    </location>
</feature>
<dbReference type="HAMAP" id="MF_00952">
    <property type="entry name" value="Topoisom_1_prok"/>
    <property type="match status" value="1"/>
</dbReference>
<keyword evidence="15" id="KW-1185">Reference proteome</keyword>
<dbReference type="NCBIfam" id="TIGR01051">
    <property type="entry name" value="topA_bact"/>
    <property type="match status" value="1"/>
</dbReference>
<dbReference type="SUPFAM" id="SSF56712">
    <property type="entry name" value="Prokaryotic type I DNA topoisomerase"/>
    <property type="match status" value="1"/>
</dbReference>
<dbReference type="InterPro" id="IPR003602">
    <property type="entry name" value="Topo_IA_DNA-bd_dom"/>
</dbReference>
<feature type="site" description="Interaction with DNA" evidence="10">
    <location>
        <position position="328"/>
    </location>
</feature>
<dbReference type="GO" id="GO:0006265">
    <property type="term" value="P:DNA topological change"/>
    <property type="evidence" value="ECO:0007669"/>
    <property type="project" value="UniProtKB-UniRule"/>
</dbReference>
<sequence length="822" mass="92649">MPTKRTEAAAGKRPRGGEEAATLVVVESPAKAKSIQKMLGPGYEVRASRGHVVDLPERELGVDVERDFAPTYEVKKDKKPVVEELKKAAQGKRLLIATDPDREGEAIGWHVARLLGRDPREPIRVEFHEITPKVVRQAVERPRPIDQNLVDAQQARRVLDRLVGYNLSPLLSLEFRKRALSAGRVQSVALRLLVEREEEIEAFQKEEYWTLKGEFRVEGKTFPALLLEAQGMRLWTGQGEKEGRLHLKTEAEAKALAEAVGGLPYRVARVEVQKRRKSPPPPFTTSTLQQAASSRLGYTASRTMRIAQRLYEGVDLPEGTVGLITYMRTDSVRVAPEALALAREVIGEVFGPEYLPEAPRVYKNRKEGVQDAHEAIRPTDPRRTPESVRPYLSPEEYRLYELIWRRFLASQMKDALYEVTSVLLEDEGARYTFRASGSVLRFEGYLRAWGREDEEEAPPVPAVPEGAPAELLRAIPERHFTEPPPRYTDASLVKTMEELGIGRPSTYAPTLETLEKRGYMERKGRTLLPTPLGRQVTHYLKERFPQVVAYEFTARMEDRLDQVEEGKAPWPKVVWEFYEPFLGELAQVPKKTCPKCGRPLELKVSRYGQFLGCTGYPECTYTEPLEKREAEPIGEACPKCGRPLLRKTGRYGSFIACSGYPECDYTRDDGQPTGHACPKCGGRVLEKRSKRGKPYYKCENNACDFLSFYPLLEERCPSCGWPLVGRGKKASCMNPACPDHDPRLVPAKAQPKGKSRGKTPAPPSDWDELKAFLPGLPEAERKAVEALAQGQPLSQEEARLAKRALFKLRMRKGRAKKEVARA</sequence>
<evidence type="ECO:0000313" key="15">
    <source>
        <dbReference type="Proteomes" id="UP000199446"/>
    </source>
</evidence>
<dbReference type="Pfam" id="PF01751">
    <property type="entry name" value="Toprim"/>
    <property type="match status" value="1"/>
</dbReference>
<feature type="site" description="Interaction with DNA" evidence="10">
    <location>
        <position position="157"/>
    </location>
</feature>
<keyword evidence="5" id="KW-0862">Zinc</keyword>
<dbReference type="CDD" id="cd00186">
    <property type="entry name" value="TOP1Ac"/>
    <property type="match status" value="1"/>
</dbReference>
<evidence type="ECO:0000256" key="7">
    <source>
        <dbReference type="ARBA" id="ARBA00023029"/>
    </source>
</evidence>
<dbReference type="SMART" id="SM00493">
    <property type="entry name" value="TOPRIM"/>
    <property type="match status" value="1"/>
</dbReference>
<dbReference type="RefSeq" id="WP_093006544.1">
    <property type="nucleotide sequence ID" value="NZ_FNBC01000010.1"/>
</dbReference>
<keyword evidence="4" id="KW-0863">Zinc-finger</keyword>
<dbReference type="InterPro" id="IPR023406">
    <property type="entry name" value="Topo_IA_AS"/>
</dbReference>
<dbReference type="InterPro" id="IPR003601">
    <property type="entry name" value="Topo_IA_2"/>
</dbReference>
<evidence type="ECO:0000313" key="14">
    <source>
        <dbReference type="EMBL" id="SDE78306.1"/>
    </source>
</evidence>
<evidence type="ECO:0000256" key="11">
    <source>
        <dbReference type="SAM" id="MobiDB-lite"/>
    </source>
</evidence>
<evidence type="ECO:0000256" key="2">
    <source>
        <dbReference type="ARBA" id="ARBA00009446"/>
    </source>
</evidence>
<dbReference type="InterPro" id="IPR013498">
    <property type="entry name" value="Topo_IA_Znf"/>
</dbReference>
<evidence type="ECO:0000256" key="5">
    <source>
        <dbReference type="ARBA" id="ARBA00022833"/>
    </source>
</evidence>
<feature type="site" description="Interaction with DNA" evidence="10">
    <location>
        <position position="156"/>
    </location>
</feature>
<comment type="function">
    <text evidence="10">Releases the supercoiling and torsional tension of DNA, which is introduced during the DNA replication and transcription, by transiently cleaving and rejoining one strand of the DNA duplex. Introduces a single-strand break via transesterification at a target site in duplex DNA. The scissile phosphodiester is attacked by the catalytic tyrosine of the enzyme, resulting in the formation of a DNA-(5'-phosphotyrosyl)-enzyme intermediate and the expulsion of a 3'-OH DNA strand. The free DNA strand then undergoes passage around the unbroken strand, thus removing DNA supercoils. Finally, in the religation step, the DNA 3'-OH attacks the covalent intermediate to expel the active-site tyrosine and restore the DNA phosphodiester backbone.</text>
</comment>
<dbReference type="InterPro" id="IPR006171">
    <property type="entry name" value="TOPRIM_dom"/>
</dbReference>
<evidence type="ECO:0000259" key="13">
    <source>
        <dbReference type="PROSITE" id="PS52039"/>
    </source>
</evidence>
<dbReference type="Pfam" id="PF01396">
    <property type="entry name" value="Zn_ribbon_Top1"/>
    <property type="match status" value="3"/>
</dbReference>
<evidence type="ECO:0000256" key="1">
    <source>
        <dbReference type="ARBA" id="ARBA00000213"/>
    </source>
</evidence>
<dbReference type="InterPro" id="IPR013497">
    <property type="entry name" value="Topo_IA_cen"/>
</dbReference>
<evidence type="ECO:0000256" key="9">
    <source>
        <dbReference type="ARBA" id="ARBA00023235"/>
    </source>
</evidence>
<dbReference type="InterPro" id="IPR028612">
    <property type="entry name" value="Topoisom_1_IA"/>
</dbReference>
<evidence type="ECO:0000256" key="8">
    <source>
        <dbReference type="ARBA" id="ARBA00023125"/>
    </source>
</evidence>
<feature type="site" description="Interaction with DNA" evidence="10">
    <location>
        <position position="165"/>
    </location>
</feature>
<feature type="active site" description="O-(5'-phospho-DNA)-tyrosine intermediate" evidence="10">
    <location>
        <position position="326"/>
    </location>
</feature>
<evidence type="ECO:0000259" key="12">
    <source>
        <dbReference type="PROSITE" id="PS50880"/>
    </source>
</evidence>
<proteinExistence type="inferred from homology"/>
<dbReference type="AlphaFoldDB" id="A0A1G7FQV5"/>
<evidence type="ECO:0000256" key="3">
    <source>
        <dbReference type="ARBA" id="ARBA00022723"/>
    </source>
</evidence>
<dbReference type="Gene3D" id="3.40.50.140">
    <property type="match status" value="1"/>
</dbReference>
<feature type="site" description="Interaction with DNA" evidence="10">
    <location>
        <position position="160"/>
    </location>
</feature>
<dbReference type="Gene3D" id="1.10.290.10">
    <property type="entry name" value="Topoisomerase I, domain 4"/>
    <property type="match status" value="1"/>
</dbReference>
<dbReference type="EMBL" id="FNBC01000010">
    <property type="protein sequence ID" value="SDE78306.1"/>
    <property type="molecule type" value="Genomic_DNA"/>
</dbReference>
<dbReference type="CDD" id="cd03363">
    <property type="entry name" value="TOPRIM_TopoIA_TopoI"/>
    <property type="match status" value="1"/>
</dbReference>
<dbReference type="GO" id="GO:0008270">
    <property type="term" value="F:zinc ion binding"/>
    <property type="evidence" value="ECO:0007669"/>
    <property type="project" value="UniProtKB-KW"/>
</dbReference>
<dbReference type="PROSITE" id="PS52039">
    <property type="entry name" value="TOPO_IA_2"/>
    <property type="match status" value="1"/>
</dbReference>
<dbReference type="Pfam" id="PF01131">
    <property type="entry name" value="Topoisom_bac"/>
    <property type="match status" value="1"/>
</dbReference>
<reference evidence="15" key="1">
    <citation type="submission" date="2016-10" db="EMBL/GenBank/DDBJ databases">
        <authorList>
            <person name="Varghese N."/>
            <person name="Submissions S."/>
        </authorList>
    </citation>
    <scope>NUCLEOTIDE SEQUENCE [LARGE SCALE GENOMIC DNA]</scope>
    <source>
        <strain evidence="15">CGMCC 1.6992</strain>
    </source>
</reference>
<dbReference type="InterPro" id="IPR000380">
    <property type="entry name" value="Topo_IA"/>
</dbReference>
<evidence type="ECO:0000256" key="4">
    <source>
        <dbReference type="ARBA" id="ARBA00022771"/>
    </source>
</evidence>
<dbReference type="EC" id="5.6.2.1" evidence="10"/>
<dbReference type="InterPro" id="IPR013824">
    <property type="entry name" value="Topo_IA_cen_sub1"/>
</dbReference>